<dbReference type="PANTHER" id="PTHR47424:SF3">
    <property type="entry name" value="REGULATORY PROTEIN GAL4"/>
    <property type="match status" value="1"/>
</dbReference>
<dbReference type="Pfam" id="PF00172">
    <property type="entry name" value="Zn_clus"/>
    <property type="match status" value="1"/>
</dbReference>
<dbReference type="InterPro" id="IPR036864">
    <property type="entry name" value="Zn2-C6_fun-type_DNA-bd_sf"/>
</dbReference>
<dbReference type="InterPro" id="IPR001138">
    <property type="entry name" value="Zn2Cys6_DnaBD"/>
</dbReference>
<reference evidence="8 9" key="1">
    <citation type="journal article" date="2021" name="Nat. Commun.">
        <title>Genetic determinants of endophytism in the Arabidopsis root mycobiome.</title>
        <authorList>
            <person name="Mesny F."/>
            <person name="Miyauchi S."/>
            <person name="Thiergart T."/>
            <person name="Pickel B."/>
            <person name="Atanasova L."/>
            <person name="Karlsson M."/>
            <person name="Huettel B."/>
            <person name="Barry K.W."/>
            <person name="Haridas S."/>
            <person name="Chen C."/>
            <person name="Bauer D."/>
            <person name="Andreopoulos W."/>
            <person name="Pangilinan J."/>
            <person name="LaButti K."/>
            <person name="Riley R."/>
            <person name="Lipzen A."/>
            <person name="Clum A."/>
            <person name="Drula E."/>
            <person name="Henrissat B."/>
            <person name="Kohler A."/>
            <person name="Grigoriev I.V."/>
            <person name="Martin F.M."/>
            <person name="Hacquard S."/>
        </authorList>
    </citation>
    <scope>NUCLEOTIDE SEQUENCE [LARGE SCALE GENOMIC DNA]</scope>
    <source>
        <strain evidence="8 9">MPI-CAGE-CH-0241</strain>
    </source>
</reference>
<dbReference type="AlphaFoldDB" id="A0A9P9ASN5"/>
<feature type="compositionally biased region" description="Polar residues" evidence="6">
    <location>
        <begin position="121"/>
        <end position="132"/>
    </location>
</feature>
<evidence type="ECO:0000256" key="5">
    <source>
        <dbReference type="ARBA" id="ARBA00023242"/>
    </source>
</evidence>
<dbReference type="Gene3D" id="4.10.240.10">
    <property type="entry name" value="Zn(2)-C6 fungal-type DNA-binding domain"/>
    <property type="match status" value="1"/>
</dbReference>
<keyword evidence="4" id="KW-0804">Transcription</keyword>
<name>A0A9P9ASN5_9HYPO</name>
<keyword evidence="9" id="KW-1185">Reference proteome</keyword>
<dbReference type="GO" id="GO:0000978">
    <property type="term" value="F:RNA polymerase II cis-regulatory region sequence-specific DNA binding"/>
    <property type="evidence" value="ECO:0007669"/>
    <property type="project" value="TreeGrafter"/>
</dbReference>
<dbReference type="PANTHER" id="PTHR47424">
    <property type="entry name" value="REGULATORY PROTEIN GAL4"/>
    <property type="match status" value="1"/>
</dbReference>
<dbReference type="SMART" id="SM00066">
    <property type="entry name" value="GAL4"/>
    <property type="match status" value="1"/>
</dbReference>
<evidence type="ECO:0000313" key="9">
    <source>
        <dbReference type="Proteomes" id="UP000777438"/>
    </source>
</evidence>
<dbReference type="GO" id="GO:0006351">
    <property type="term" value="P:DNA-templated transcription"/>
    <property type="evidence" value="ECO:0007669"/>
    <property type="project" value="InterPro"/>
</dbReference>
<evidence type="ECO:0000313" key="8">
    <source>
        <dbReference type="EMBL" id="KAH6894647.1"/>
    </source>
</evidence>
<dbReference type="CDD" id="cd12148">
    <property type="entry name" value="fungal_TF_MHR"/>
    <property type="match status" value="1"/>
</dbReference>
<dbReference type="CDD" id="cd00067">
    <property type="entry name" value="GAL4"/>
    <property type="match status" value="1"/>
</dbReference>
<protein>
    <submittedName>
        <fullName evidence="8">Fungal-specific transcription factor domain-containing protein</fullName>
    </submittedName>
</protein>
<organism evidence="8 9">
    <name type="scientific">Thelonectria olida</name>
    <dbReference type="NCBI Taxonomy" id="1576542"/>
    <lineage>
        <taxon>Eukaryota</taxon>
        <taxon>Fungi</taxon>
        <taxon>Dikarya</taxon>
        <taxon>Ascomycota</taxon>
        <taxon>Pezizomycotina</taxon>
        <taxon>Sordariomycetes</taxon>
        <taxon>Hypocreomycetidae</taxon>
        <taxon>Hypocreales</taxon>
        <taxon>Nectriaceae</taxon>
        <taxon>Thelonectria</taxon>
    </lineage>
</organism>
<dbReference type="GO" id="GO:0000981">
    <property type="term" value="F:DNA-binding transcription factor activity, RNA polymerase II-specific"/>
    <property type="evidence" value="ECO:0007669"/>
    <property type="project" value="InterPro"/>
</dbReference>
<evidence type="ECO:0000256" key="1">
    <source>
        <dbReference type="ARBA" id="ARBA00022723"/>
    </source>
</evidence>
<dbReference type="GO" id="GO:0005634">
    <property type="term" value="C:nucleus"/>
    <property type="evidence" value="ECO:0007669"/>
    <property type="project" value="TreeGrafter"/>
</dbReference>
<dbReference type="Pfam" id="PF04082">
    <property type="entry name" value="Fungal_trans"/>
    <property type="match status" value="1"/>
</dbReference>
<dbReference type="Proteomes" id="UP000777438">
    <property type="component" value="Unassembled WGS sequence"/>
</dbReference>
<feature type="compositionally biased region" description="Polar residues" evidence="6">
    <location>
        <begin position="83"/>
        <end position="103"/>
    </location>
</feature>
<sequence length="742" mass="82169">MTPEHRQRQRRRKVTLACEPCRHRKSRCDGGKPICSTCQHRSLGLEQCIYRTSNARTACGEDYTKSLHERIRQLEQACSSQQKEVASATSTPAQAQRQSTEESSLAHGVSLSIDLGPDNGQDPTKSPSPASLNQIDAAESMSGVTAMGTMLSEDLLTGSIKESQHFFGGSSAVSFLKEACGPINSQSPSRPRAREEPVANVLSAYSNLHNFPIPPRPLADHLIQKYFERIYYLYPFFDRETFETAYQSLWQTGSQTIHNPKPNQSLGLGSAAGCGTNSIVFHCALNALFALGCTFSDLTSSEKPAAIEVFFNRSKGHVGIDLLDMNNIGVVQALLLVALALQGTPFPNRCWNAVGVACRVAQGLGLHTDVNRQHGESREKEMRRRTWYGCVTMDFMTFGRPNMTTNLPALPPTGLGGSGVPSSLDTDLKLHFNVESVRLGRVLEGILSKIYQPWLNRSPTSEASPALGSDIHHSLDNIVDLHTQLTKFEQSLPPSLSWESPASLDGFSQQDRRVLETQRNVLRARFLYLQLMLYRPILTHLLTADASRQAANEDPNRTKAPSNGLMSSFSLECAKSCIKAAMQLIDLIYVTHQTETSDMWWWNGLYACTAGLVLIFARLCSPLWNSLVESEIDKAWEQCQRILQNLASFSTLSRKSIALLRKVNEIVLAKCAAQKHGLDHLLDSQVEGQEVIPSPRAGSPEETWDHSLPFGLDFPDPNQMDMIGSVFSSWDQPLDFFSSGFY</sequence>
<dbReference type="GO" id="GO:0008270">
    <property type="term" value="F:zinc ion binding"/>
    <property type="evidence" value="ECO:0007669"/>
    <property type="project" value="InterPro"/>
</dbReference>
<dbReference type="OrthoDB" id="424974at2759"/>
<dbReference type="InterPro" id="IPR007219">
    <property type="entry name" value="XnlR_reg_dom"/>
</dbReference>
<dbReference type="PROSITE" id="PS50048">
    <property type="entry name" value="ZN2_CY6_FUNGAL_2"/>
    <property type="match status" value="1"/>
</dbReference>
<dbReference type="InterPro" id="IPR051127">
    <property type="entry name" value="Fungal_SecMet_Regulators"/>
</dbReference>
<dbReference type="EMBL" id="JAGPYM010000005">
    <property type="protein sequence ID" value="KAH6894647.1"/>
    <property type="molecule type" value="Genomic_DNA"/>
</dbReference>
<keyword evidence="2" id="KW-0805">Transcription regulation</keyword>
<evidence type="ECO:0000256" key="2">
    <source>
        <dbReference type="ARBA" id="ARBA00023015"/>
    </source>
</evidence>
<dbReference type="GO" id="GO:0000435">
    <property type="term" value="P:positive regulation of transcription from RNA polymerase II promoter by galactose"/>
    <property type="evidence" value="ECO:0007669"/>
    <property type="project" value="TreeGrafter"/>
</dbReference>
<keyword evidence="3" id="KW-0238">DNA-binding</keyword>
<gene>
    <name evidence="8" type="ORF">B0T10DRAFT_527369</name>
</gene>
<keyword evidence="5" id="KW-0539">Nucleus</keyword>
<dbReference type="SMART" id="SM00906">
    <property type="entry name" value="Fungal_trans"/>
    <property type="match status" value="1"/>
</dbReference>
<accession>A0A9P9ASN5</accession>
<evidence type="ECO:0000256" key="6">
    <source>
        <dbReference type="SAM" id="MobiDB-lite"/>
    </source>
</evidence>
<proteinExistence type="predicted"/>
<evidence type="ECO:0000259" key="7">
    <source>
        <dbReference type="PROSITE" id="PS50048"/>
    </source>
</evidence>
<feature type="domain" description="Zn(2)-C6 fungal-type" evidence="7">
    <location>
        <begin position="17"/>
        <end position="50"/>
    </location>
</feature>
<dbReference type="SUPFAM" id="SSF57701">
    <property type="entry name" value="Zn2/Cys6 DNA-binding domain"/>
    <property type="match status" value="1"/>
</dbReference>
<keyword evidence="1" id="KW-0479">Metal-binding</keyword>
<feature type="region of interest" description="Disordered" evidence="6">
    <location>
        <begin position="83"/>
        <end position="132"/>
    </location>
</feature>
<evidence type="ECO:0000256" key="4">
    <source>
        <dbReference type="ARBA" id="ARBA00023163"/>
    </source>
</evidence>
<comment type="caution">
    <text evidence="8">The sequence shown here is derived from an EMBL/GenBank/DDBJ whole genome shotgun (WGS) entry which is preliminary data.</text>
</comment>
<evidence type="ECO:0000256" key="3">
    <source>
        <dbReference type="ARBA" id="ARBA00023125"/>
    </source>
</evidence>